<dbReference type="SUPFAM" id="SSF88723">
    <property type="entry name" value="PIN domain-like"/>
    <property type="match status" value="1"/>
</dbReference>
<organism evidence="2 3">
    <name type="scientific">Candidatus Proximibacter danicus</name>
    <dbReference type="NCBI Taxonomy" id="2954365"/>
    <lineage>
        <taxon>Bacteria</taxon>
        <taxon>Pseudomonadati</taxon>
        <taxon>Pseudomonadota</taxon>
        <taxon>Betaproteobacteria</taxon>
        <taxon>Candidatus Proximibacter</taxon>
    </lineage>
</organism>
<dbReference type="Pfam" id="PF13470">
    <property type="entry name" value="PIN_3"/>
    <property type="match status" value="1"/>
</dbReference>
<dbReference type="Proteomes" id="UP000886689">
    <property type="component" value="Unassembled WGS sequence"/>
</dbReference>
<evidence type="ECO:0000313" key="2">
    <source>
        <dbReference type="EMBL" id="MBK8525450.1"/>
    </source>
</evidence>
<name>A0A9D7PRN5_9PROT</name>
<dbReference type="EMBL" id="JADJUC010000031">
    <property type="protein sequence ID" value="MBK8525450.1"/>
    <property type="molecule type" value="Genomic_DNA"/>
</dbReference>
<comment type="caution">
    <text evidence="2">The sequence shown here is derived from an EMBL/GenBank/DDBJ whole genome shotgun (WGS) entry which is preliminary data.</text>
</comment>
<reference evidence="2" key="1">
    <citation type="submission" date="2020-10" db="EMBL/GenBank/DDBJ databases">
        <title>Connecting structure to function with the recovery of over 1000 high-quality activated sludge metagenome-assembled genomes encoding full-length rRNA genes using long-read sequencing.</title>
        <authorList>
            <person name="Singleton C.M."/>
            <person name="Petriglieri F."/>
            <person name="Kristensen J.M."/>
            <person name="Kirkegaard R.H."/>
            <person name="Michaelsen T.Y."/>
            <person name="Andersen M.H."/>
            <person name="Karst S.M."/>
            <person name="Dueholm M.S."/>
            <person name="Nielsen P.H."/>
            <person name="Albertsen M."/>
        </authorList>
    </citation>
    <scope>NUCLEOTIDE SEQUENCE</scope>
    <source>
        <strain evidence="2">Hirt_18-Q3-R61-65_BATAC.395</strain>
    </source>
</reference>
<evidence type="ECO:0000259" key="1">
    <source>
        <dbReference type="Pfam" id="PF13470"/>
    </source>
</evidence>
<gene>
    <name evidence="2" type="ORF">IPL58_16320</name>
</gene>
<dbReference type="InterPro" id="IPR002716">
    <property type="entry name" value="PIN_dom"/>
</dbReference>
<feature type="domain" description="PIN" evidence="1">
    <location>
        <begin position="2"/>
        <end position="52"/>
    </location>
</feature>
<evidence type="ECO:0000313" key="3">
    <source>
        <dbReference type="Proteomes" id="UP000886689"/>
    </source>
</evidence>
<dbReference type="AlphaFoldDB" id="A0A9D7PRN5"/>
<proteinExistence type="predicted"/>
<accession>A0A9D7PRN5</accession>
<protein>
    <submittedName>
        <fullName evidence="2">PIN domain-containing protein</fullName>
    </submittedName>
</protein>
<sequence length="79" mass="8640">MRFLLDTNVVLSAFRSRLGASHALLRRALGGEIPLVMHYKLVSEYRDVLSRHLPIEEGGVTFSDAGTGAGPAGCRCRRN</sequence>
<dbReference type="InterPro" id="IPR029060">
    <property type="entry name" value="PIN-like_dom_sf"/>
</dbReference>